<dbReference type="OrthoDB" id="5596741at2759"/>
<dbReference type="GO" id="GO:0006777">
    <property type="term" value="P:Mo-molybdopterin cofactor biosynthetic process"/>
    <property type="evidence" value="ECO:0007669"/>
    <property type="project" value="UniProtKB-KW"/>
</dbReference>
<accession>A0A8J8NB27</accession>
<proteinExistence type="predicted"/>
<reference evidence="3" key="1">
    <citation type="submission" date="2019-06" db="EMBL/GenBank/DDBJ databases">
        <authorList>
            <person name="Zheng W."/>
        </authorList>
    </citation>
    <scope>NUCLEOTIDE SEQUENCE</scope>
    <source>
        <strain evidence="3">QDHG01</strain>
    </source>
</reference>
<dbReference type="SUPFAM" id="SSF53927">
    <property type="entry name" value="Cytidine deaminase-like"/>
    <property type="match status" value="1"/>
</dbReference>
<keyword evidence="2" id="KW-0501">Molybdenum cofactor biosynthesis</keyword>
<keyword evidence="4" id="KW-1185">Reference proteome</keyword>
<protein>
    <recommendedName>
        <fullName evidence="5">Sulfur carrier protein FdhD</fullName>
    </recommendedName>
</protein>
<dbReference type="PANTHER" id="PTHR30592:SF1">
    <property type="entry name" value="SULFUR CARRIER PROTEIN FDHD"/>
    <property type="match status" value="1"/>
</dbReference>
<evidence type="ECO:0000313" key="4">
    <source>
        <dbReference type="Proteomes" id="UP000785679"/>
    </source>
</evidence>
<dbReference type="Gene3D" id="3.40.140.10">
    <property type="entry name" value="Cytidine Deaminase, domain 2"/>
    <property type="match status" value="1"/>
</dbReference>
<gene>
    <name evidence="3" type="ORF">FGO68_gene13101</name>
</gene>
<evidence type="ECO:0000256" key="1">
    <source>
        <dbReference type="ARBA" id="ARBA00022490"/>
    </source>
</evidence>
<dbReference type="InterPro" id="IPR003786">
    <property type="entry name" value="FdhD"/>
</dbReference>
<dbReference type="InterPro" id="IPR016193">
    <property type="entry name" value="Cytidine_deaminase-like"/>
</dbReference>
<dbReference type="AlphaFoldDB" id="A0A8J8NB27"/>
<evidence type="ECO:0008006" key="5">
    <source>
        <dbReference type="Google" id="ProtNLM"/>
    </source>
</evidence>
<dbReference type="EMBL" id="RRYP01029744">
    <property type="protein sequence ID" value="TNV71608.1"/>
    <property type="molecule type" value="Genomic_DNA"/>
</dbReference>
<sequence length="195" mass="21253">MTRPDDLPPEQAGNVITVRLATRQRLSRLDRSNISSASCGACGKTSFDALEIRTSPLASGLQVRRDVILTLPDRLKPVQETFRSTGGVHASGLFSPEGELIAFREDVGRHNALDKLIGWALTNHRIPLDDHILLLSGRISFELVQKAAMASIPVIAAVGAPSSLAIDIARQFNMTLAGFLRPHSMNVYTNPHRII</sequence>
<comment type="caution">
    <text evidence="3">The sequence shown here is derived from an EMBL/GenBank/DDBJ whole genome shotgun (WGS) entry which is preliminary data.</text>
</comment>
<evidence type="ECO:0000313" key="3">
    <source>
        <dbReference type="EMBL" id="TNV71608.1"/>
    </source>
</evidence>
<evidence type="ECO:0000256" key="2">
    <source>
        <dbReference type="ARBA" id="ARBA00023150"/>
    </source>
</evidence>
<dbReference type="Proteomes" id="UP000785679">
    <property type="component" value="Unassembled WGS sequence"/>
</dbReference>
<keyword evidence="1" id="KW-0963">Cytoplasm</keyword>
<dbReference type="GO" id="GO:0016783">
    <property type="term" value="F:sulfurtransferase activity"/>
    <property type="evidence" value="ECO:0007669"/>
    <property type="project" value="InterPro"/>
</dbReference>
<dbReference type="Pfam" id="PF02634">
    <property type="entry name" value="FdhD-NarQ"/>
    <property type="match status" value="1"/>
</dbReference>
<dbReference type="PANTHER" id="PTHR30592">
    <property type="entry name" value="FORMATE DEHYDROGENASE"/>
    <property type="match status" value="1"/>
</dbReference>
<name>A0A8J8NB27_HALGN</name>
<organism evidence="3 4">
    <name type="scientific">Halteria grandinella</name>
    <dbReference type="NCBI Taxonomy" id="5974"/>
    <lineage>
        <taxon>Eukaryota</taxon>
        <taxon>Sar</taxon>
        <taxon>Alveolata</taxon>
        <taxon>Ciliophora</taxon>
        <taxon>Intramacronucleata</taxon>
        <taxon>Spirotrichea</taxon>
        <taxon>Stichotrichia</taxon>
        <taxon>Sporadotrichida</taxon>
        <taxon>Halteriidae</taxon>
        <taxon>Halteria</taxon>
    </lineage>
</organism>